<dbReference type="AlphaFoldDB" id="A0ABD3GJ29"/>
<evidence type="ECO:0000313" key="2">
    <source>
        <dbReference type="EMBL" id="KAL3678537.1"/>
    </source>
</evidence>
<comment type="caution">
    <text evidence="2">The sequence shown here is derived from an EMBL/GenBank/DDBJ whole genome shotgun (WGS) entry which is preliminary data.</text>
</comment>
<organism evidence="2 3">
    <name type="scientific">Riccia sorocarpa</name>
    <dbReference type="NCBI Taxonomy" id="122646"/>
    <lineage>
        <taxon>Eukaryota</taxon>
        <taxon>Viridiplantae</taxon>
        <taxon>Streptophyta</taxon>
        <taxon>Embryophyta</taxon>
        <taxon>Marchantiophyta</taxon>
        <taxon>Marchantiopsida</taxon>
        <taxon>Marchantiidae</taxon>
        <taxon>Marchantiales</taxon>
        <taxon>Ricciaceae</taxon>
        <taxon>Riccia</taxon>
    </lineage>
</organism>
<accession>A0ABD3GJ29</accession>
<evidence type="ECO:0000313" key="3">
    <source>
        <dbReference type="Proteomes" id="UP001633002"/>
    </source>
</evidence>
<proteinExistence type="predicted"/>
<dbReference type="EMBL" id="JBJQOH010000007">
    <property type="protein sequence ID" value="KAL3678537.1"/>
    <property type="molecule type" value="Genomic_DNA"/>
</dbReference>
<evidence type="ECO:0000256" key="1">
    <source>
        <dbReference type="SAM" id="Phobius"/>
    </source>
</evidence>
<feature type="transmembrane region" description="Helical" evidence="1">
    <location>
        <begin position="122"/>
        <end position="141"/>
    </location>
</feature>
<keyword evidence="1" id="KW-0472">Membrane</keyword>
<dbReference type="Proteomes" id="UP001633002">
    <property type="component" value="Unassembled WGS sequence"/>
</dbReference>
<gene>
    <name evidence="2" type="ORF">R1sor_021493</name>
</gene>
<keyword evidence="1" id="KW-1133">Transmembrane helix</keyword>
<name>A0ABD3GJ29_9MARC</name>
<protein>
    <submittedName>
        <fullName evidence="2">Uncharacterized protein</fullName>
    </submittedName>
</protein>
<keyword evidence="3" id="KW-1185">Reference proteome</keyword>
<sequence>MSTGELKDVENCSLLEGEDSVSKGGTQILWSLFSFGESLCSLPQALAEKIGGWLNQTMVGSRNGVLQFWSRCVQALGLTGQLLRRSYFERLHPFLVRQFIICFSIIETLATFALIFACNIMAMMVVTMVLGGCVSLIYQLLHYGYMFIVSVVKYIVVHWSGDLGETDSVYQWSTWKNKCKTVYDEASLSTPASIVVRGAEILAVSL</sequence>
<keyword evidence="1" id="KW-0812">Transmembrane</keyword>
<feature type="transmembrane region" description="Helical" evidence="1">
    <location>
        <begin position="94"/>
        <end position="116"/>
    </location>
</feature>
<reference evidence="2 3" key="1">
    <citation type="submission" date="2024-09" db="EMBL/GenBank/DDBJ databases">
        <title>Chromosome-scale assembly of Riccia sorocarpa.</title>
        <authorList>
            <person name="Paukszto L."/>
        </authorList>
    </citation>
    <scope>NUCLEOTIDE SEQUENCE [LARGE SCALE GENOMIC DNA]</scope>
    <source>
        <strain evidence="2">LP-2024</strain>
        <tissue evidence="2">Aerial parts of the thallus</tissue>
    </source>
</reference>